<feature type="transmembrane region" description="Helical" evidence="4">
    <location>
        <begin position="229"/>
        <end position="252"/>
    </location>
</feature>
<dbReference type="PANTHER" id="PTHR23546:SF1">
    <property type="entry name" value="MEMBRANE PROTEIN"/>
    <property type="match status" value="1"/>
</dbReference>
<keyword evidence="1 4" id="KW-0812">Transmembrane</keyword>
<feature type="transmembrane region" description="Helical" evidence="4">
    <location>
        <begin position="362"/>
        <end position="384"/>
    </location>
</feature>
<evidence type="ECO:0000256" key="2">
    <source>
        <dbReference type="ARBA" id="ARBA00022989"/>
    </source>
</evidence>
<dbReference type="RefSeq" id="WP_057025751.1">
    <property type="nucleotide sequence ID" value="NZ_LJYF01000001.1"/>
</dbReference>
<sequence length="430" mass="45477">MSDMPRLSRRAFVILFCLSLTTAIGNTGLQSVLPSIGRSIGIADWMVAAIFSLSSLLWAVTSPFWARQSDLRGRKPLMIIGLAGFAVSMVLCGLVVSAGLAHLTTPTIVFGFFLVCRAIYGLFGSATSPANQTYIAERTCPADRTRWISSIAGASSLGTVVGPVLAPLFIIESFGYAGPLYAFALIATIMLIVVARYLDEAPILATKPPLRSDKTARGPPWLRSNFVPFIAYGFLLFVCQNALAQTLGFLIIDKTSKELPELPSPDLLRIAQGHIEIAMVCGALASLLGLWALIPIFRMTPKALLRWGAGLASLGSVLVALSPDYAIAIVGYALASLGFSLGRPGFIVGASLSVPMKEQARVAGAIGAISGVNVLFAPFAVSLYEVFPPGPFLLESVVLAGLLAYACLSPTLRNVGSRVSVEKISDKPAL</sequence>
<dbReference type="CDD" id="cd17330">
    <property type="entry name" value="MFS_SLC46_TetA_like"/>
    <property type="match status" value="1"/>
</dbReference>
<dbReference type="PROSITE" id="PS50850">
    <property type="entry name" value="MFS"/>
    <property type="match status" value="1"/>
</dbReference>
<evidence type="ECO:0000256" key="3">
    <source>
        <dbReference type="ARBA" id="ARBA00023136"/>
    </source>
</evidence>
<dbReference type="PANTHER" id="PTHR23546">
    <property type="entry name" value="TRANSPORT PROTEIN"/>
    <property type="match status" value="1"/>
</dbReference>
<keyword evidence="2 4" id="KW-1133">Transmembrane helix</keyword>
<protein>
    <recommendedName>
        <fullName evidence="5">Major facilitator superfamily (MFS) profile domain-containing protein</fullName>
    </recommendedName>
</protein>
<evidence type="ECO:0000256" key="1">
    <source>
        <dbReference type="ARBA" id="ARBA00022692"/>
    </source>
</evidence>
<accession>A0A0R3CZ73</accession>
<name>A0A0R3CZ73_9BRAD</name>
<comment type="caution">
    <text evidence="6">The sequence shown here is derived from an EMBL/GenBank/DDBJ whole genome shotgun (WGS) entry which is preliminary data.</text>
</comment>
<dbReference type="InterPro" id="IPR020846">
    <property type="entry name" value="MFS_dom"/>
</dbReference>
<dbReference type="InterPro" id="IPR011701">
    <property type="entry name" value="MFS"/>
</dbReference>
<feature type="transmembrane region" description="Helical" evidence="4">
    <location>
        <begin position="327"/>
        <end position="350"/>
    </location>
</feature>
<feature type="transmembrane region" description="Helical" evidence="4">
    <location>
        <begin position="77"/>
        <end position="101"/>
    </location>
</feature>
<feature type="transmembrane region" description="Helical" evidence="4">
    <location>
        <begin position="272"/>
        <end position="297"/>
    </location>
</feature>
<dbReference type="InterPro" id="IPR036259">
    <property type="entry name" value="MFS_trans_sf"/>
</dbReference>
<feature type="transmembrane region" description="Helical" evidence="4">
    <location>
        <begin position="147"/>
        <end position="170"/>
    </location>
</feature>
<feature type="domain" description="Major facilitator superfamily (MFS) profile" evidence="5">
    <location>
        <begin position="11"/>
        <end position="413"/>
    </location>
</feature>
<dbReference type="SUPFAM" id="SSF103473">
    <property type="entry name" value="MFS general substrate transporter"/>
    <property type="match status" value="1"/>
</dbReference>
<feature type="transmembrane region" description="Helical" evidence="4">
    <location>
        <begin position="107"/>
        <end position="126"/>
    </location>
</feature>
<feature type="transmembrane region" description="Helical" evidence="4">
    <location>
        <begin position="176"/>
        <end position="198"/>
    </location>
</feature>
<feature type="transmembrane region" description="Helical" evidence="4">
    <location>
        <begin position="47"/>
        <end position="65"/>
    </location>
</feature>
<dbReference type="Pfam" id="PF07690">
    <property type="entry name" value="MFS_1"/>
    <property type="match status" value="1"/>
</dbReference>
<dbReference type="EMBL" id="LJYF01000001">
    <property type="protein sequence ID" value="KRQ02912.1"/>
    <property type="molecule type" value="Genomic_DNA"/>
</dbReference>
<organism evidence="6 7">
    <name type="scientific">Bradyrhizobium yuanmingense</name>
    <dbReference type="NCBI Taxonomy" id="108015"/>
    <lineage>
        <taxon>Bacteria</taxon>
        <taxon>Pseudomonadati</taxon>
        <taxon>Pseudomonadota</taxon>
        <taxon>Alphaproteobacteria</taxon>
        <taxon>Hyphomicrobiales</taxon>
        <taxon>Nitrobacteraceae</taxon>
        <taxon>Bradyrhizobium</taxon>
    </lineage>
</organism>
<gene>
    <name evidence="6" type="ORF">AOQ72_05375</name>
</gene>
<keyword evidence="3 4" id="KW-0472">Membrane</keyword>
<reference evidence="6 7" key="1">
    <citation type="submission" date="2015-09" db="EMBL/GenBank/DDBJ databases">
        <title>Draft Genome Sequence of the Strain BR 3267 (Bradyrhizobium yuanmingense) recommended as inoculant for cowpea in Brazil.</title>
        <authorList>
            <person name="Simoes-Araujo J.L."/>
            <person name="Zilli J.E."/>
        </authorList>
    </citation>
    <scope>NUCLEOTIDE SEQUENCE [LARGE SCALE GENOMIC DNA]</scope>
    <source>
        <strain evidence="6 7">BR3267</strain>
    </source>
</reference>
<feature type="transmembrane region" description="Helical" evidence="4">
    <location>
        <begin position="304"/>
        <end position="321"/>
    </location>
</feature>
<evidence type="ECO:0000313" key="7">
    <source>
        <dbReference type="Proteomes" id="UP000051380"/>
    </source>
</evidence>
<dbReference type="Proteomes" id="UP000051380">
    <property type="component" value="Unassembled WGS sequence"/>
</dbReference>
<dbReference type="GO" id="GO:0022857">
    <property type="term" value="F:transmembrane transporter activity"/>
    <property type="evidence" value="ECO:0007669"/>
    <property type="project" value="InterPro"/>
</dbReference>
<dbReference type="OrthoDB" id="9810492at2"/>
<dbReference type="AlphaFoldDB" id="A0A0R3CZ73"/>
<feature type="transmembrane region" description="Helical" evidence="4">
    <location>
        <begin position="390"/>
        <end position="408"/>
    </location>
</feature>
<dbReference type="Gene3D" id="1.20.1250.20">
    <property type="entry name" value="MFS general substrate transporter like domains"/>
    <property type="match status" value="1"/>
</dbReference>
<proteinExistence type="predicted"/>
<evidence type="ECO:0000256" key="4">
    <source>
        <dbReference type="SAM" id="Phobius"/>
    </source>
</evidence>
<evidence type="ECO:0000313" key="6">
    <source>
        <dbReference type="EMBL" id="KRQ02912.1"/>
    </source>
</evidence>
<evidence type="ECO:0000259" key="5">
    <source>
        <dbReference type="PROSITE" id="PS50850"/>
    </source>
</evidence>